<accession>A0ABS1DN64</accession>
<evidence type="ECO:0000313" key="2">
    <source>
        <dbReference type="Proteomes" id="UP001296873"/>
    </source>
</evidence>
<protein>
    <submittedName>
        <fullName evidence="1">Uncharacterized protein</fullName>
    </submittedName>
</protein>
<sequence>MPSERRLIRFAPTEVEDALRRFAQEQQRTMPDGKVTGIAYDVESDEGVSARVQFEDVKPPMHFTALEMAAALIAYCRKVQVPIPKQGQKSLHRHNDTLVLQIDVKPR</sequence>
<dbReference type="RefSeq" id="WP_200343387.1">
    <property type="nucleotide sequence ID" value="NZ_NRRL01000130.1"/>
</dbReference>
<evidence type="ECO:0000313" key="1">
    <source>
        <dbReference type="EMBL" id="MBK1670938.1"/>
    </source>
</evidence>
<dbReference type="EMBL" id="NRRL01000130">
    <property type="protein sequence ID" value="MBK1670938.1"/>
    <property type="molecule type" value="Genomic_DNA"/>
</dbReference>
<comment type="caution">
    <text evidence="1">The sequence shown here is derived from an EMBL/GenBank/DDBJ whole genome shotgun (WGS) entry which is preliminary data.</text>
</comment>
<reference evidence="1 2" key="1">
    <citation type="journal article" date="2020" name="Microorganisms">
        <title>Osmotic Adaptation and Compatible Solute Biosynthesis of Phototrophic Bacteria as Revealed from Genome Analyses.</title>
        <authorList>
            <person name="Imhoff J.F."/>
            <person name="Rahn T."/>
            <person name="Kunzel S."/>
            <person name="Keller A."/>
            <person name="Neulinger S.C."/>
        </authorList>
    </citation>
    <scope>NUCLEOTIDE SEQUENCE [LARGE SCALE GENOMIC DNA]</scope>
    <source>
        <strain evidence="1 2">DSM 9895</strain>
    </source>
</reference>
<dbReference type="Proteomes" id="UP001296873">
    <property type="component" value="Unassembled WGS sequence"/>
</dbReference>
<name>A0ABS1DN64_9PROT</name>
<proteinExistence type="predicted"/>
<gene>
    <name evidence="1" type="ORF">CKO28_23275</name>
</gene>
<keyword evidence="2" id="KW-1185">Reference proteome</keyword>
<organism evidence="1 2">
    <name type="scientific">Rhodovibrio sodomensis</name>
    <dbReference type="NCBI Taxonomy" id="1088"/>
    <lineage>
        <taxon>Bacteria</taxon>
        <taxon>Pseudomonadati</taxon>
        <taxon>Pseudomonadota</taxon>
        <taxon>Alphaproteobacteria</taxon>
        <taxon>Rhodospirillales</taxon>
        <taxon>Rhodovibrionaceae</taxon>
        <taxon>Rhodovibrio</taxon>
    </lineage>
</organism>